<gene>
    <name evidence="2" type="ORF">J3U88_31450</name>
</gene>
<dbReference type="PANTHER" id="PTHR33406:SF13">
    <property type="entry name" value="MEMBRANE PROTEIN YDFJ"/>
    <property type="match status" value="1"/>
</dbReference>
<keyword evidence="3" id="KW-1185">Reference proteome</keyword>
<feature type="transmembrane region" description="Helical" evidence="1">
    <location>
        <begin position="642"/>
        <end position="663"/>
    </location>
</feature>
<feature type="transmembrane region" description="Helical" evidence="1">
    <location>
        <begin position="280"/>
        <end position="302"/>
    </location>
</feature>
<feature type="transmembrane region" description="Helical" evidence="1">
    <location>
        <begin position="377"/>
        <end position="397"/>
    </location>
</feature>
<feature type="transmembrane region" description="Helical" evidence="1">
    <location>
        <begin position="754"/>
        <end position="772"/>
    </location>
</feature>
<evidence type="ECO:0000256" key="1">
    <source>
        <dbReference type="SAM" id="Phobius"/>
    </source>
</evidence>
<dbReference type="SUPFAM" id="SSF82866">
    <property type="entry name" value="Multidrug efflux transporter AcrB transmembrane domain"/>
    <property type="match status" value="2"/>
</dbReference>
<dbReference type="PANTHER" id="PTHR33406">
    <property type="entry name" value="MEMBRANE PROTEIN MJ1562-RELATED"/>
    <property type="match status" value="1"/>
</dbReference>
<dbReference type="GO" id="GO:0005886">
    <property type="term" value="C:plasma membrane"/>
    <property type="evidence" value="ECO:0007669"/>
    <property type="project" value="TreeGrafter"/>
</dbReference>
<feature type="transmembrane region" description="Helical" evidence="1">
    <location>
        <begin position="697"/>
        <end position="716"/>
    </location>
</feature>
<feature type="transmembrane region" description="Helical" evidence="1">
    <location>
        <begin position="6"/>
        <end position="26"/>
    </location>
</feature>
<comment type="caution">
    <text evidence="2">The sequence shown here is derived from an EMBL/GenBank/DDBJ whole genome shotgun (WGS) entry which is preliminary data.</text>
</comment>
<dbReference type="AlphaFoldDB" id="A0A8J7U7I0"/>
<feature type="transmembrane region" description="Helical" evidence="1">
    <location>
        <begin position="307"/>
        <end position="325"/>
    </location>
</feature>
<accession>A0A8J7U7I0</accession>
<feature type="transmembrane region" description="Helical" evidence="1">
    <location>
        <begin position="728"/>
        <end position="748"/>
    </location>
</feature>
<dbReference type="InterPro" id="IPR050545">
    <property type="entry name" value="Mycobact_MmpL"/>
</dbReference>
<keyword evidence="1" id="KW-1133">Transmembrane helix</keyword>
<name>A0A8J7U7I0_9BACT</name>
<protein>
    <recommendedName>
        <fullName evidence="4">Membrane transport protein MMPL domain-containing protein</fullName>
    </recommendedName>
</protein>
<organism evidence="2 3">
    <name type="scientific">Acanthopleuribacter pedis</name>
    <dbReference type="NCBI Taxonomy" id="442870"/>
    <lineage>
        <taxon>Bacteria</taxon>
        <taxon>Pseudomonadati</taxon>
        <taxon>Acidobacteriota</taxon>
        <taxon>Holophagae</taxon>
        <taxon>Acanthopleuribacterales</taxon>
        <taxon>Acanthopleuribacteraceae</taxon>
        <taxon>Acanthopleuribacter</taxon>
    </lineage>
</organism>
<reference evidence="2" key="1">
    <citation type="submission" date="2021-03" db="EMBL/GenBank/DDBJ databases">
        <authorList>
            <person name="Wang G."/>
        </authorList>
    </citation>
    <scope>NUCLEOTIDE SEQUENCE</scope>
    <source>
        <strain evidence="2">KCTC 12899</strain>
    </source>
</reference>
<feature type="transmembrane region" description="Helical" evidence="1">
    <location>
        <begin position="255"/>
        <end position="274"/>
    </location>
</feature>
<evidence type="ECO:0008006" key="4">
    <source>
        <dbReference type="Google" id="ProtNLM"/>
    </source>
</evidence>
<keyword evidence="1" id="KW-0812">Transmembrane</keyword>
<dbReference type="Proteomes" id="UP000664417">
    <property type="component" value="Unassembled WGS sequence"/>
</dbReference>
<evidence type="ECO:0000313" key="3">
    <source>
        <dbReference type="Proteomes" id="UP000664417"/>
    </source>
</evidence>
<dbReference type="RefSeq" id="WP_207862996.1">
    <property type="nucleotide sequence ID" value="NZ_JAFREP010000047.1"/>
</dbReference>
<sequence>MRQLFLFRVWLGSCLLVAVTAAWLVLRAPWLETDLLALLPPTEQDPVVEEALRGYADHLSRKWVVVVVHEDQAQAAAAGRLAFERLSASPLFTHIDGRIDESRERAFYDLYFPFRYGLLDPQARHWLAYDHQGPERLLRRSERALYSPVASGWSALLPRDPLLLMPQFWQSLPRPTGRFSPHQGFLTAQYEGRWHILLSATLRDAPFSPRVQRAVAELRGDLLEELEAAHAGVTLIETGLVRYADAGTRSAQGEISTIGLGSLIGVILLVLAVFKSVRPLFLSLLPIGIGLLFALTACLLVFGKVHLLTLGVGAGLIGICIDYSFHFFTEQATAEAPWTPADGLAHIFPGITLGMITSVLGYTGLLMTPFPGLQQMAVFSGAGLAAAYATVVCWFPILAAPEPQARNPLLLQLCGAYLSVWPWLRRHPVGILVLLIWAATALLFLRRIPVDDDIRSLQHPAPELKQQEDQLRALTGGFDGNRFFIVEGENVADTLHNEEQLLIRLRNAFADTPDVFVQGVSDFVPSPWLQRRNRMLLRDSLLGEDHALEVYLNRLEFEPEVAQTAKTELADDRVLTLDAWLASPASEALRHLWLGQTERGQASVVFLSGVSDIALLEHIEREFAAVSFVDKVRDTNNLFTRYRVLAGQWVIAGYLLIYLLLWFRYGLHRATLILTPPVLAALSVLLFFALSGKPLNLFGLLALLLVLGIGVDYALFFAETGRDRRGEATFMAICLSACTTILSFGLLALSQTPVLHLFGLTVWLGITVALVLSPVAGRKNAAAAAEPEPSTEPEENL</sequence>
<feature type="transmembrane region" description="Helical" evidence="1">
    <location>
        <begin position="431"/>
        <end position="448"/>
    </location>
</feature>
<feature type="transmembrane region" description="Helical" evidence="1">
    <location>
        <begin position="670"/>
        <end position="691"/>
    </location>
</feature>
<proteinExistence type="predicted"/>
<dbReference type="Gene3D" id="1.20.1640.10">
    <property type="entry name" value="Multidrug efflux transporter AcrB transmembrane domain"/>
    <property type="match status" value="2"/>
</dbReference>
<keyword evidence="1" id="KW-0472">Membrane</keyword>
<feature type="transmembrane region" description="Helical" evidence="1">
    <location>
        <begin position="345"/>
        <end position="365"/>
    </location>
</feature>
<evidence type="ECO:0000313" key="2">
    <source>
        <dbReference type="EMBL" id="MBO1323024.1"/>
    </source>
</evidence>
<dbReference type="EMBL" id="JAFREP010000047">
    <property type="protein sequence ID" value="MBO1323024.1"/>
    <property type="molecule type" value="Genomic_DNA"/>
</dbReference>